<evidence type="ECO:0000256" key="5">
    <source>
        <dbReference type="ARBA" id="ARBA00023027"/>
    </source>
</evidence>
<keyword evidence="10" id="KW-1185">Reference proteome</keyword>
<dbReference type="InterPro" id="IPR003148">
    <property type="entry name" value="RCK_N"/>
</dbReference>
<dbReference type="GO" id="GO:0005886">
    <property type="term" value="C:plasma membrane"/>
    <property type="evidence" value="ECO:0007669"/>
    <property type="project" value="InterPro"/>
</dbReference>
<dbReference type="Gene3D" id="3.40.50.720">
    <property type="entry name" value="NAD(P)-binding Rossmann-like Domain"/>
    <property type="match status" value="1"/>
</dbReference>
<evidence type="ECO:0000256" key="2">
    <source>
        <dbReference type="ARBA" id="ARBA00022448"/>
    </source>
</evidence>
<dbReference type="GO" id="GO:0015079">
    <property type="term" value="F:potassium ion transmembrane transporter activity"/>
    <property type="evidence" value="ECO:0007669"/>
    <property type="project" value="InterPro"/>
</dbReference>
<dbReference type="PROSITE" id="PS51201">
    <property type="entry name" value="RCK_N"/>
    <property type="match status" value="1"/>
</dbReference>
<keyword evidence="3" id="KW-0633">Potassium transport</keyword>
<dbReference type="InterPro" id="IPR006036">
    <property type="entry name" value="K_uptake_TrkA"/>
</dbReference>
<keyword evidence="6" id="KW-0406">Ion transport</keyword>
<keyword evidence="2" id="KW-0813">Transport</keyword>
<proteinExistence type="predicted"/>
<dbReference type="PANTHER" id="PTHR43833">
    <property type="entry name" value="POTASSIUM CHANNEL PROTEIN 2-RELATED-RELATED"/>
    <property type="match status" value="1"/>
</dbReference>
<accession>A0A1D3L4W9</accession>
<dbReference type="Pfam" id="PF02254">
    <property type="entry name" value="TrkA_N"/>
    <property type="match status" value="1"/>
</dbReference>
<sequence length="216" mass="23184">MYVVIMGSGRVGVSLAASLVSGGHDITIIDNDASLCSDAASEMDALVICGNGTDVKTLEEANIRDADVFVAATGNDEVNLLSCILVKEYNPKKIIARVSNPDHEEAFRKVGIDDVISPELTAASYLEKIITRPKIADLIVIGKGNAEILDIRVTNDKVVGKRIGDLSPTNNYIINAIYKDGEITIPKEDVVLARGDRIFVLVKSPAVKATTKLFTK</sequence>
<dbReference type="GeneID" id="30412965"/>
<dbReference type="AlphaFoldDB" id="A0A1D3L4W9"/>
<keyword evidence="4" id="KW-0630">Potassium</keyword>
<reference evidence="9 10" key="1">
    <citation type="submission" date="2016-08" db="EMBL/GenBank/DDBJ databases">
        <authorList>
            <person name="Seilhamer J.J."/>
        </authorList>
    </citation>
    <scope>NUCLEOTIDE SEQUENCE [LARGE SCALE GENOMIC DNA]</scope>
    <source>
        <strain evidence="9">Buetzberg</strain>
    </source>
</reference>
<dbReference type="PRINTS" id="PR00335">
    <property type="entry name" value="KUPTAKETRKA"/>
</dbReference>
<dbReference type="InterPro" id="IPR036721">
    <property type="entry name" value="RCK_C_sf"/>
</dbReference>
<dbReference type="OrthoDB" id="24929at2157"/>
<dbReference type="InterPro" id="IPR036291">
    <property type="entry name" value="NAD(P)-bd_dom_sf"/>
</dbReference>
<dbReference type="Gene3D" id="3.30.70.1450">
    <property type="entry name" value="Regulator of K+ conductance, C-terminal domain"/>
    <property type="match status" value="1"/>
</dbReference>
<organism evidence="9 10">
    <name type="scientific">Methanobacterium congolense</name>
    <dbReference type="NCBI Taxonomy" id="118062"/>
    <lineage>
        <taxon>Archaea</taxon>
        <taxon>Methanobacteriati</taxon>
        <taxon>Methanobacteriota</taxon>
        <taxon>Methanomada group</taxon>
        <taxon>Methanobacteria</taxon>
        <taxon>Methanobacteriales</taxon>
        <taxon>Methanobacteriaceae</taxon>
        <taxon>Methanobacterium</taxon>
    </lineage>
</organism>
<comment type="function">
    <text evidence="1">Part of a potassium transport system.</text>
</comment>
<evidence type="ECO:0000256" key="4">
    <source>
        <dbReference type="ARBA" id="ARBA00022958"/>
    </source>
</evidence>
<feature type="domain" description="RCK N-terminal" evidence="7">
    <location>
        <begin position="1"/>
        <end position="117"/>
    </location>
</feature>
<dbReference type="EMBL" id="LT607756">
    <property type="protein sequence ID" value="SCG86673.1"/>
    <property type="molecule type" value="Genomic_DNA"/>
</dbReference>
<dbReference type="Proteomes" id="UP000094707">
    <property type="component" value="Chromosome I"/>
</dbReference>
<protein>
    <submittedName>
        <fullName evidence="9">Trk system potassium uptake protein TrkA homolog</fullName>
    </submittedName>
</protein>
<dbReference type="InterPro" id="IPR050721">
    <property type="entry name" value="Trk_Ktr_HKT_K-transport"/>
</dbReference>
<evidence type="ECO:0000256" key="3">
    <source>
        <dbReference type="ARBA" id="ARBA00022538"/>
    </source>
</evidence>
<evidence type="ECO:0000256" key="1">
    <source>
        <dbReference type="ARBA" id="ARBA00003660"/>
    </source>
</evidence>
<keyword evidence="5" id="KW-0520">NAD</keyword>
<dbReference type="PANTHER" id="PTHR43833:SF5">
    <property type="entry name" value="TRK SYSTEM POTASSIUM UPTAKE PROTEIN TRKA"/>
    <property type="match status" value="1"/>
</dbReference>
<evidence type="ECO:0000313" key="10">
    <source>
        <dbReference type="Proteomes" id="UP000094707"/>
    </source>
</evidence>
<evidence type="ECO:0000313" key="9">
    <source>
        <dbReference type="EMBL" id="SCG86673.1"/>
    </source>
</evidence>
<dbReference type="STRING" id="118062.MCBB_2130"/>
<dbReference type="Pfam" id="PF02080">
    <property type="entry name" value="TrkA_C"/>
    <property type="match status" value="1"/>
</dbReference>
<dbReference type="RefSeq" id="WP_071907714.1">
    <property type="nucleotide sequence ID" value="NZ_LT607756.1"/>
</dbReference>
<dbReference type="KEGG" id="mcub:MCBB_2130"/>
<evidence type="ECO:0000259" key="7">
    <source>
        <dbReference type="PROSITE" id="PS51201"/>
    </source>
</evidence>
<evidence type="ECO:0000259" key="8">
    <source>
        <dbReference type="PROSITE" id="PS51202"/>
    </source>
</evidence>
<gene>
    <name evidence="9" type="primary">trkA5</name>
    <name evidence="9" type="ORF">MCBB_2130</name>
</gene>
<feature type="domain" description="RCK C-terminal" evidence="8">
    <location>
        <begin position="136"/>
        <end position="216"/>
    </location>
</feature>
<dbReference type="InterPro" id="IPR006037">
    <property type="entry name" value="RCK_C"/>
</dbReference>
<evidence type="ECO:0000256" key="6">
    <source>
        <dbReference type="ARBA" id="ARBA00023065"/>
    </source>
</evidence>
<dbReference type="SUPFAM" id="SSF116726">
    <property type="entry name" value="TrkA C-terminal domain-like"/>
    <property type="match status" value="1"/>
</dbReference>
<dbReference type="SUPFAM" id="SSF51735">
    <property type="entry name" value="NAD(P)-binding Rossmann-fold domains"/>
    <property type="match status" value="1"/>
</dbReference>
<dbReference type="PROSITE" id="PS51202">
    <property type="entry name" value="RCK_C"/>
    <property type="match status" value="1"/>
</dbReference>
<dbReference type="PATRIC" id="fig|129848.4.peg.2177"/>
<name>A0A1D3L4W9_9EURY</name>